<keyword evidence="3" id="KW-0479">Metal-binding</keyword>
<dbReference type="PANTHER" id="PTHR36923">
    <property type="entry name" value="FERREDOXIN"/>
    <property type="match status" value="1"/>
</dbReference>
<sequence>MKVAVNRGRCTGIGICESISPAYFEVGDDGVLILVRETVGDAYRAEVEEAVRSCPAAALTIVDD</sequence>
<comment type="cofactor">
    <cofactor evidence="1">
        <name>[3Fe-4S] cluster</name>
        <dbReference type="ChEBI" id="CHEBI:21137"/>
    </cofactor>
</comment>
<dbReference type="AlphaFoldDB" id="A0AAU6SBJ5"/>
<evidence type="ECO:0000256" key="3">
    <source>
        <dbReference type="ARBA" id="ARBA00022723"/>
    </source>
</evidence>
<evidence type="ECO:0000256" key="7">
    <source>
        <dbReference type="ARBA" id="ARBA00023291"/>
    </source>
</evidence>
<keyword evidence="5" id="KW-0408">Iron</keyword>
<dbReference type="EMBL" id="CP151632">
    <property type="protein sequence ID" value="WZO34321.1"/>
    <property type="molecule type" value="Genomic_DNA"/>
</dbReference>
<dbReference type="GO" id="GO:0051538">
    <property type="term" value="F:3 iron, 4 sulfur cluster binding"/>
    <property type="evidence" value="ECO:0007669"/>
    <property type="project" value="UniProtKB-KW"/>
</dbReference>
<dbReference type="Pfam" id="PF13459">
    <property type="entry name" value="Fer4_15"/>
    <property type="match status" value="1"/>
</dbReference>
<evidence type="ECO:0000256" key="4">
    <source>
        <dbReference type="ARBA" id="ARBA00022982"/>
    </source>
</evidence>
<dbReference type="SUPFAM" id="SSF54862">
    <property type="entry name" value="4Fe-4S ferredoxins"/>
    <property type="match status" value="1"/>
</dbReference>
<evidence type="ECO:0000256" key="6">
    <source>
        <dbReference type="ARBA" id="ARBA00023014"/>
    </source>
</evidence>
<proteinExistence type="predicted"/>
<gene>
    <name evidence="8" type="ORF">MRBLWS13_001976</name>
</gene>
<protein>
    <submittedName>
        <fullName evidence="8">Ferredoxin</fullName>
    </submittedName>
</protein>
<evidence type="ECO:0000256" key="1">
    <source>
        <dbReference type="ARBA" id="ARBA00001927"/>
    </source>
</evidence>
<evidence type="ECO:0000256" key="5">
    <source>
        <dbReference type="ARBA" id="ARBA00023004"/>
    </source>
</evidence>
<accession>A0AAU6SBJ5</accession>
<dbReference type="InterPro" id="IPR051269">
    <property type="entry name" value="Fe-S_cluster_ET"/>
</dbReference>
<dbReference type="GO" id="GO:0046872">
    <property type="term" value="F:metal ion binding"/>
    <property type="evidence" value="ECO:0007669"/>
    <property type="project" value="UniProtKB-KW"/>
</dbReference>
<evidence type="ECO:0000256" key="2">
    <source>
        <dbReference type="ARBA" id="ARBA00022448"/>
    </source>
</evidence>
<dbReference type="PANTHER" id="PTHR36923:SF3">
    <property type="entry name" value="FERREDOXIN"/>
    <property type="match status" value="1"/>
</dbReference>
<name>A0AAU6SBJ5_9MICO</name>
<dbReference type="Gene3D" id="3.30.70.20">
    <property type="match status" value="1"/>
</dbReference>
<keyword evidence="7" id="KW-0003">3Fe-4S</keyword>
<keyword evidence="2" id="KW-0813">Transport</keyword>
<organism evidence="8">
    <name type="scientific">Microbacterium sp. LWS13-1.2</name>
    <dbReference type="NCBI Taxonomy" id="3135264"/>
    <lineage>
        <taxon>Bacteria</taxon>
        <taxon>Bacillati</taxon>
        <taxon>Actinomycetota</taxon>
        <taxon>Actinomycetes</taxon>
        <taxon>Micrococcales</taxon>
        <taxon>Microbacteriaceae</taxon>
        <taxon>Microbacterium</taxon>
    </lineage>
</organism>
<evidence type="ECO:0000313" key="8">
    <source>
        <dbReference type="EMBL" id="WZO34321.1"/>
    </source>
</evidence>
<keyword evidence="6" id="KW-0411">Iron-sulfur</keyword>
<dbReference type="RefSeq" id="WP_349428878.1">
    <property type="nucleotide sequence ID" value="NZ_CP151632.1"/>
</dbReference>
<reference evidence="8" key="1">
    <citation type="submission" date="2024-04" db="EMBL/GenBank/DDBJ databases">
        <authorList>
            <person name="Roder T."/>
            <person name="Oberhansli S."/>
            <person name="Kreuzer M."/>
        </authorList>
    </citation>
    <scope>NUCLEOTIDE SEQUENCE</scope>
    <source>
        <strain evidence="8">LWS13-1.2</strain>
    </source>
</reference>
<keyword evidence="4" id="KW-0249">Electron transport</keyword>